<dbReference type="InterPro" id="IPR025665">
    <property type="entry name" value="Beta-barrel_OMP_2"/>
</dbReference>
<dbReference type="RefSeq" id="WP_150938036.1">
    <property type="nucleotide sequence ID" value="NZ_WAAT01000037.1"/>
</dbReference>
<dbReference type="AlphaFoldDB" id="A0A6N6MHB2"/>
<dbReference type="Gene3D" id="2.40.160.40">
    <property type="entry name" value="monomeric porin ompg"/>
    <property type="match status" value="1"/>
</dbReference>
<comment type="caution">
    <text evidence="4">The sequence shown here is derived from an EMBL/GenBank/DDBJ whole genome shotgun (WGS) entry which is preliminary data.</text>
</comment>
<keyword evidence="5" id="KW-1185">Reference proteome</keyword>
<dbReference type="Proteomes" id="UP000441333">
    <property type="component" value="Unassembled WGS sequence"/>
</dbReference>
<organism evidence="4 5">
    <name type="scientific">Pseudotamlana haliotis</name>
    <dbReference type="NCBI Taxonomy" id="2614804"/>
    <lineage>
        <taxon>Bacteria</taxon>
        <taxon>Pseudomonadati</taxon>
        <taxon>Bacteroidota</taxon>
        <taxon>Flavobacteriia</taxon>
        <taxon>Flavobacteriales</taxon>
        <taxon>Flavobacteriaceae</taxon>
        <taxon>Pseudotamlana</taxon>
    </lineage>
</organism>
<accession>A0A6N6MHB2</accession>
<evidence type="ECO:0000256" key="2">
    <source>
        <dbReference type="SAM" id="SignalP"/>
    </source>
</evidence>
<dbReference type="SUPFAM" id="SSF56925">
    <property type="entry name" value="OMPA-like"/>
    <property type="match status" value="1"/>
</dbReference>
<proteinExistence type="predicted"/>
<feature type="chain" id="PRO_5027072176" evidence="2">
    <location>
        <begin position="20"/>
        <end position="183"/>
    </location>
</feature>
<evidence type="ECO:0000313" key="4">
    <source>
        <dbReference type="EMBL" id="KAB1068350.1"/>
    </source>
</evidence>
<name>A0A6N6MHB2_9FLAO</name>
<evidence type="ECO:0000259" key="3">
    <source>
        <dbReference type="Pfam" id="PF13568"/>
    </source>
</evidence>
<gene>
    <name evidence="4" type="ORF">F6U93_06525</name>
</gene>
<dbReference type="EMBL" id="WAAT01000037">
    <property type="protein sequence ID" value="KAB1068350.1"/>
    <property type="molecule type" value="Genomic_DNA"/>
</dbReference>
<keyword evidence="1 2" id="KW-0732">Signal</keyword>
<protein>
    <submittedName>
        <fullName evidence="4">PorT family protein</fullName>
    </submittedName>
</protein>
<reference evidence="4 5" key="1">
    <citation type="submission" date="2019-09" db="EMBL/GenBank/DDBJ databases">
        <authorList>
            <person name="Cao W.R."/>
        </authorList>
    </citation>
    <scope>NUCLEOTIDE SEQUENCE [LARGE SCALE GENOMIC DNA]</scope>
    <source>
        <strain evidence="4 5">B1N29</strain>
    </source>
</reference>
<sequence>MKKILLSSLFLLGLANLNAQNIQYGIKGGLNFANVYGDNTENIDMVTAFNFGAMAEIPFSEKFSFQPELLFSGAGFSIDEDVTALNYINLPLMGKYYITNRLSLEAGPQIGFLVSAKHEDLDVKDAYNTVDFGLSAGLGYKLNNGLNFGVRYNYGLTDINNIEGLSSKNNIGALQLSIGYFFN</sequence>
<dbReference type="InterPro" id="IPR053713">
    <property type="entry name" value="Bact_OM_Channel_sf"/>
</dbReference>
<evidence type="ECO:0000256" key="1">
    <source>
        <dbReference type="ARBA" id="ARBA00022729"/>
    </source>
</evidence>
<dbReference type="InterPro" id="IPR011250">
    <property type="entry name" value="OMP/PagP_B-barrel"/>
</dbReference>
<feature type="signal peptide" evidence="2">
    <location>
        <begin position="1"/>
        <end position="19"/>
    </location>
</feature>
<dbReference type="Pfam" id="PF13568">
    <property type="entry name" value="OMP_b-brl_2"/>
    <property type="match status" value="1"/>
</dbReference>
<evidence type="ECO:0000313" key="5">
    <source>
        <dbReference type="Proteomes" id="UP000441333"/>
    </source>
</evidence>
<feature type="domain" description="Outer membrane protein beta-barrel" evidence="3">
    <location>
        <begin position="18"/>
        <end position="159"/>
    </location>
</feature>